<feature type="compositionally biased region" description="Basic and acidic residues" evidence="2">
    <location>
        <begin position="587"/>
        <end position="602"/>
    </location>
</feature>
<keyword evidence="1" id="KW-0175">Coiled coil</keyword>
<feature type="compositionally biased region" description="Polar residues" evidence="2">
    <location>
        <begin position="225"/>
        <end position="251"/>
    </location>
</feature>
<comment type="caution">
    <text evidence="3">The sequence shown here is derived from an EMBL/GenBank/DDBJ whole genome shotgun (WGS) entry which is preliminary data.</text>
</comment>
<name>A0AAE1P5N0_9EUCA</name>
<feature type="compositionally biased region" description="Low complexity" evidence="2">
    <location>
        <begin position="198"/>
        <end position="208"/>
    </location>
</feature>
<feature type="compositionally biased region" description="Acidic residues" evidence="2">
    <location>
        <begin position="436"/>
        <end position="445"/>
    </location>
</feature>
<feature type="region of interest" description="Disordered" evidence="2">
    <location>
        <begin position="370"/>
        <end position="397"/>
    </location>
</feature>
<gene>
    <name evidence="3" type="ORF">Pmani_025957</name>
</gene>
<keyword evidence="4" id="KW-1185">Reference proteome</keyword>
<dbReference type="Proteomes" id="UP001292094">
    <property type="component" value="Unassembled WGS sequence"/>
</dbReference>
<feature type="region of interest" description="Disordered" evidence="2">
    <location>
        <begin position="576"/>
        <end position="602"/>
    </location>
</feature>
<feature type="compositionally biased region" description="Acidic residues" evidence="2">
    <location>
        <begin position="485"/>
        <end position="504"/>
    </location>
</feature>
<evidence type="ECO:0000256" key="1">
    <source>
        <dbReference type="SAM" id="Coils"/>
    </source>
</evidence>
<feature type="compositionally biased region" description="Acidic residues" evidence="2">
    <location>
        <begin position="576"/>
        <end position="586"/>
    </location>
</feature>
<protein>
    <submittedName>
        <fullName evidence="3">Uncharacterized protein</fullName>
    </submittedName>
</protein>
<feature type="compositionally biased region" description="Low complexity" evidence="2">
    <location>
        <begin position="326"/>
        <end position="343"/>
    </location>
</feature>
<feature type="coiled-coil region" evidence="1">
    <location>
        <begin position="136"/>
        <end position="163"/>
    </location>
</feature>
<feature type="region of interest" description="Disordered" evidence="2">
    <location>
        <begin position="1"/>
        <end position="21"/>
    </location>
</feature>
<feature type="region of interest" description="Disordered" evidence="2">
    <location>
        <begin position="420"/>
        <end position="445"/>
    </location>
</feature>
<feature type="region of interest" description="Disordered" evidence="2">
    <location>
        <begin position="321"/>
        <end position="348"/>
    </location>
</feature>
<organism evidence="3 4">
    <name type="scientific">Petrolisthes manimaculis</name>
    <dbReference type="NCBI Taxonomy" id="1843537"/>
    <lineage>
        <taxon>Eukaryota</taxon>
        <taxon>Metazoa</taxon>
        <taxon>Ecdysozoa</taxon>
        <taxon>Arthropoda</taxon>
        <taxon>Crustacea</taxon>
        <taxon>Multicrustacea</taxon>
        <taxon>Malacostraca</taxon>
        <taxon>Eumalacostraca</taxon>
        <taxon>Eucarida</taxon>
        <taxon>Decapoda</taxon>
        <taxon>Pleocyemata</taxon>
        <taxon>Anomura</taxon>
        <taxon>Galatheoidea</taxon>
        <taxon>Porcellanidae</taxon>
        <taxon>Petrolisthes</taxon>
    </lineage>
</organism>
<feature type="compositionally biased region" description="Basic and acidic residues" evidence="2">
    <location>
        <begin position="43"/>
        <end position="54"/>
    </location>
</feature>
<dbReference type="AlphaFoldDB" id="A0AAE1P5N0"/>
<feature type="compositionally biased region" description="Low complexity" evidence="2">
    <location>
        <begin position="371"/>
        <end position="382"/>
    </location>
</feature>
<evidence type="ECO:0000313" key="4">
    <source>
        <dbReference type="Proteomes" id="UP001292094"/>
    </source>
</evidence>
<dbReference type="EMBL" id="JAWZYT010002809">
    <property type="protein sequence ID" value="KAK4301928.1"/>
    <property type="molecule type" value="Genomic_DNA"/>
</dbReference>
<feature type="region of interest" description="Disordered" evidence="2">
    <location>
        <begin position="484"/>
        <end position="512"/>
    </location>
</feature>
<feature type="region of interest" description="Disordered" evidence="2">
    <location>
        <begin position="225"/>
        <end position="261"/>
    </location>
</feature>
<feature type="region of interest" description="Disordered" evidence="2">
    <location>
        <begin position="38"/>
        <end position="65"/>
    </location>
</feature>
<evidence type="ECO:0000313" key="3">
    <source>
        <dbReference type="EMBL" id="KAK4301928.1"/>
    </source>
</evidence>
<reference evidence="3" key="1">
    <citation type="submission" date="2023-11" db="EMBL/GenBank/DDBJ databases">
        <title>Genome assemblies of two species of porcelain crab, Petrolisthes cinctipes and Petrolisthes manimaculis (Anomura: Porcellanidae).</title>
        <authorList>
            <person name="Angst P."/>
        </authorList>
    </citation>
    <scope>NUCLEOTIDE SEQUENCE</scope>
    <source>
        <strain evidence="3">PB745_02</strain>
        <tissue evidence="3">Gill</tissue>
    </source>
</reference>
<accession>A0AAE1P5N0</accession>
<feature type="compositionally biased region" description="Basic and acidic residues" evidence="2">
    <location>
        <begin position="176"/>
        <end position="192"/>
    </location>
</feature>
<proteinExistence type="predicted"/>
<evidence type="ECO:0000256" key="2">
    <source>
        <dbReference type="SAM" id="MobiDB-lite"/>
    </source>
</evidence>
<sequence length="697" mass="78543">MGKMTMTGEEPEQDRSQTVAAATAAAVAAVTGRNDTQQIWAEYGERKEKQESQQRKQQHQQPQRTLVDQLTYSKMAHLLAVYQNKVQVNSRIISKLKRQKDAQLQAVISQLLLLEAQLRREQKGIVGQLAQRDHVIAAQRQEIDRLRRDNRRLINKLKKFSEMCLESDVEHREPRLKISRVESTEESHEFKQRSPPHSSGCQSSRKSSSGLIRVATSVSELINCSSDSSTFTKPRQSHYHTTSNNNQSTCSLPPPETVNPNVASVRATTDRVFHKPPIAEKPRLTGRLVRGQQISQKGQQLIRTYGGKQCTIVSTISRLLEEESDATTTGSSGSSEPSSPEATLKPATPRVIRLARQFEEGFNCQNLVNHSSQASSDSSPESIRQDDHSSKSYIMDEYEVTSGYNSDAISDHEYENIHVVTQGSNDSSSKLRQDEDKNEEEEDDNYVILRVVKENTETNNWVDIPEDQHIYSNVEYSSGLLVKEVEEEEEEEEQHQTESEDDLNSSESTLNMSGEGKLLETNLDSSNSSGSDSSFMSETLRAAMNVPRSRHNINLIMESDGDHMTENFEEFTLDSLELEEREEEEDQGRGKENLPISEQRRCGDGAETKLDNKMNESQQDLNGNATAQVITTNGQYEKFLEATGLSQKSILTPTRMFSNHRSVVKPRDVKHRNKLRAAFTTLSTLEESPVAELLSHL</sequence>
<feature type="region of interest" description="Disordered" evidence="2">
    <location>
        <begin position="176"/>
        <end position="208"/>
    </location>
</feature>